<evidence type="ECO:0000256" key="6">
    <source>
        <dbReference type="ARBA" id="ARBA00074960"/>
    </source>
</evidence>
<accession>A0A7M7KG08</accession>
<feature type="domain" description="Zinc finger ZPR1-type" evidence="7">
    <location>
        <begin position="271"/>
        <end position="431"/>
    </location>
</feature>
<dbReference type="PANTHER" id="PTHR10876:SF0">
    <property type="entry name" value="ZINC FINGER PROTEIN ZPR1"/>
    <property type="match status" value="1"/>
</dbReference>
<dbReference type="FunFam" id="2.20.25.420:FF:000001">
    <property type="entry name" value="Zinc finger protein ZPR1"/>
    <property type="match status" value="1"/>
</dbReference>
<dbReference type="Gene3D" id="2.20.25.420">
    <property type="entry name" value="ZPR1, zinc finger domain"/>
    <property type="match status" value="2"/>
</dbReference>
<organism evidence="8 9">
    <name type="scientific">Varroa destructor</name>
    <name type="common">Honeybee mite</name>
    <dbReference type="NCBI Taxonomy" id="109461"/>
    <lineage>
        <taxon>Eukaryota</taxon>
        <taxon>Metazoa</taxon>
        <taxon>Ecdysozoa</taxon>
        <taxon>Arthropoda</taxon>
        <taxon>Chelicerata</taxon>
        <taxon>Arachnida</taxon>
        <taxon>Acari</taxon>
        <taxon>Parasitiformes</taxon>
        <taxon>Mesostigmata</taxon>
        <taxon>Gamasina</taxon>
        <taxon>Dermanyssoidea</taxon>
        <taxon>Varroidae</taxon>
        <taxon>Varroa</taxon>
    </lineage>
</organism>
<dbReference type="InParanoid" id="A0A7M7KG08"/>
<dbReference type="GO" id="GO:0048731">
    <property type="term" value="P:system development"/>
    <property type="evidence" value="ECO:0007669"/>
    <property type="project" value="UniProtKB-ARBA"/>
</dbReference>
<dbReference type="Proteomes" id="UP000594260">
    <property type="component" value="Unplaced"/>
</dbReference>
<dbReference type="KEGG" id="vde:111252272"/>
<dbReference type="Pfam" id="PF22794">
    <property type="entry name" value="jr-ZPR1"/>
    <property type="match status" value="2"/>
</dbReference>
<dbReference type="FunFam" id="2.20.25.420:FF:000003">
    <property type="entry name" value="zinc finger protein ZPR1"/>
    <property type="match status" value="1"/>
</dbReference>
<evidence type="ECO:0000256" key="5">
    <source>
        <dbReference type="ARBA" id="ARBA00022833"/>
    </source>
</evidence>
<evidence type="ECO:0000313" key="9">
    <source>
        <dbReference type="Proteomes" id="UP000594260"/>
    </source>
</evidence>
<evidence type="ECO:0000256" key="3">
    <source>
        <dbReference type="ARBA" id="ARBA00022737"/>
    </source>
</evidence>
<evidence type="ECO:0000256" key="1">
    <source>
        <dbReference type="ARBA" id="ARBA00008354"/>
    </source>
</evidence>
<dbReference type="InterPro" id="IPR056180">
    <property type="entry name" value="ZPR1_jr_dom"/>
</dbReference>
<dbReference type="RefSeq" id="XP_022665568.1">
    <property type="nucleotide sequence ID" value="XM_022809833.1"/>
</dbReference>
<dbReference type="OMA" id="FREVVIM"/>
<dbReference type="FunFam" id="2.60.120.1040:FF:000001">
    <property type="entry name" value="Zinc finger protein ZPR1"/>
    <property type="match status" value="1"/>
</dbReference>
<proteinExistence type="inferred from homology"/>
<name>A0A7M7KG08_VARDE</name>
<dbReference type="InterPro" id="IPR004457">
    <property type="entry name" value="Znf_ZPR1"/>
</dbReference>
<dbReference type="CTD" id="8882"/>
<keyword evidence="3" id="KW-0677">Repeat</keyword>
<reference evidence="8" key="1">
    <citation type="submission" date="2021-01" db="UniProtKB">
        <authorList>
            <consortium name="EnsemblMetazoa"/>
        </authorList>
    </citation>
    <scope>IDENTIFICATION</scope>
</reference>
<dbReference type="InterPro" id="IPR042451">
    <property type="entry name" value="ZPR1_A/B_dom"/>
</dbReference>
<dbReference type="GeneID" id="111252272"/>
<dbReference type="FunCoup" id="A0A7M7KG08">
    <property type="interactions" value="2271"/>
</dbReference>
<dbReference type="EnsemblMetazoa" id="XM_022809833">
    <property type="protein sequence ID" value="XP_022665568"/>
    <property type="gene ID" value="LOC111252272"/>
</dbReference>
<evidence type="ECO:0000313" key="8">
    <source>
        <dbReference type="EnsemblMetazoa" id="XP_022665568"/>
    </source>
</evidence>
<dbReference type="AlphaFoldDB" id="A0A7M7KG08"/>
<dbReference type="Pfam" id="PF03367">
    <property type="entry name" value="Zn_ribbon_ZPR1"/>
    <property type="match status" value="2"/>
</dbReference>
<dbReference type="GO" id="GO:0005634">
    <property type="term" value="C:nucleus"/>
    <property type="evidence" value="ECO:0007669"/>
    <property type="project" value="TreeGrafter"/>
</dbReference>
<dbReference type="InterPro" id="IPR040141">
    <property type="entry name" value="ZPR1"/>
</dbReference>
<feature type="domain" description="Zinc finger ZPR1-type" evidence="7">
    <location>
        <begin position="59"/>
        <end position="216"/>
    </location>
</feature>
<dbReference type="InterPro" id="IPR042452">
    <property type="entry name" value="ZPR1_Znf1/2"/>
</dbReference>
<keyword evidence="9" id="KW-1185">Reference proteome</keyword>
<dbReference type="GO" id="GO:0008270">
    <property type="term" value="F:zinc ion binding"/>
    <property type="evidence" value="ECO:0007669"/>
    <property type="project" value="UniProtKB-KW"/>
</dbReference>
<dbReference type="PANTHER" id="PTHR10876">
    <property type="entry name" value="ZINC FINGER PROTEIN ZPR1"/>
    <property type="match status" value="1"/>
</dbReference>
<protein>
    <recommendedName>
        <fullName evidence="6">Zinc finger protein ZPR1</fullName>
    </recommendedName>
</protein>
<evidence type="ECO:0000256" key="2">
    <source>
        <dbReference type="ARBA" id="ARBA00022723"/>
    </source>
</evidence>
<keyword evidence="4" id="KW-0863">Zinc-finger</keyword>
<comment type="similarity">
    <text evidence="1">Belongs to the ZPR1 family.</text>
</comment>
<sequence>MTTGTPSLPEGQAQHSSLTLHATQNSELLREHIMSTVGNKVFKDLKADEVDEEVTTIGSLCLSCHGQGETRLLLTRIPFYKEVVLMSFHCKHCGWSNNELQSASEFQERGHKLDLTVRYKRDLDRQVVKTEYASLCIPEVEFEVQEKTQPGLVTNIEGLIDRAIQGIRQILTSPAVDAETIEKLTSFTQKMEDLKRVEKPFHLIIEDCSGNSFIENPYHPEKDLQLVVSHFRRSVEQNLMLGLPVDGGSYSGGNIEDEAADPREEVHSFATRCPECQAPAETKMKLTDIPHFKEVVIMALVCEVCGHKTNEVKSGGGIEPKGKRIELTLKERIDLTRDVLKSETCTLEIPELELEIGPGLIAGKFTTVEGLLEDIIAQLGRDNPFIQGDSATGETKKRLEKFVTRMDAIKELRETCTVVLDDPCGNSYIQNLLAPNEDPQLRIIHYERTSEQNEELGLNDMKVEDYAEECH</sequence>
<keyword evidence="5" id="KW-0862">Zinc</keyword>
<dbReference type="SMART" id="SM00709">
    <property type="entry name" value="Zpr1"/>
    <property type="match status" value="2"/>
</dbReference>
<evidence type="ECO:0000256" key="4">
    <source>
        <dbReference type="ARBA" id="ARBA00022771"/>
    </source>
</evidence>
<dbReference type="NCBIfam" id="TIGR00310">
    <property type="entry name" value="ZPR1_znf"/>
    <property type="match status" value="2"/>
</dbReference>
<dbReference type="Gene3D" id="2.60.120.1040">
    <property type="entry name" value="ZPR1, A/B domain"/>
    <property type="match status" value="2"/>
</dbReference>
<keyword evidence="2" id="KW-0479">Metal-binding</keyword>
<evidence type="ECO:0000259" key="7">
    <source>
        <dbReference type="SMART" id="SM00709"/>
    </source>
</evidence>